<evidence type="ECO:0000313" key="8">
    <source>
        <dbReference type="Proteomes" id="UP000253410"/>
    </source>
</evidence>
<keyword evidence="3" id="KW-0731">Sigma factor</keyword>
<dbReference type="InterPro" id="IPR013325">
    <property type="entry name" value="RNA_pol_sigma_r2"/>
</dbReference>
<protein>
    <submittedName>
        <fullName evidence="7">RNA polymerase subunit sigma-70</fullName>
    </submittedName>
</protein>
<evidence type="ECO:0000313" key="7">
    <source>
        <dbReference type="EMBL" id="RBL90122.1"/>
    </source>
</evidence>
<dbReference type="GO" id="GO:0016987">
    <property type="term" value="F:sigma factor activity"/>
    <property type="evidence" value="ECO:0007669"/>
    <property type="project" value="UniProtKB-KW"/>
</dbReference>
<dbReference type="Gene3D" id="1.10.10.10">
    <property type="entry name" value="Winged helix-like DNA-binding domain superfamily/Winged helix DNA-binding domain"/>
    <property type="match status" value="1"/>
</dbReference>
<dbReference type="EMBL" id="QFFJ01000002">
    <property type="protein sequence ID" value="RBL90122.1"/>
    <property type="molecule type" value="Genomic_DNA"/>
</dbReference>
<comment type="caution">
    <text evidence="7">The sequence shown here is derived from an EMBL/GenBank/DDBJ whole genome shotgun (WGS) entry which is preliminary data.</text>
</comment>
<evidence type="ECO:0000256" key="3">
    <source>
        <dbReference type="ARBA" id="ARBA00023082"/>
    </source>
</evidence>
<dbReference type="PANTHER" id="PTHR43133:SF45">
    <property type="entry name" value="RNA POLYMERASE ECF-TYPE SIGMA FACTOR"/>
    <property type="match status" value="1"/>
</dbReference>
<sequence length="169" mass="19774">MSTAKEQETFIRLMAGTQGIILKICYAYCYNKTDREDLAQEIVLTLWKGFPKYDPTCKFSTWMYRVSINVAITYYRNRIKNKGTIPFEERYLEIEDTRPDVTEAEAATNKLQKHITLLPDLERALVILYFEKKSYREIAEIMGLTETNVATKISRIKEKLKKNILSDPD</sequence>
<proteinExistence type="inferred from homology"/>
<dbReference type="InterPro" id="IPR039425">
    <property type="entry name" value="RNA_pol_sigma-70-like"/>
</dbReference>
<evidence type="ECO:0000256" key="2">
    <source>
        <dbReference type="ARBA" id="ARBA00023015"/>
    </source>
</evidence>
<dbReference type="CDD" id="cd06171">
    <property type="entry name" value="Sigma70_r4"/>
    <property type="match status" value="1"/>
</dbReference>
<dbReference type="InterPro" id="IPR013249">
    <property type="entry name" value="RNA_pol_sigma70_r4_t2"/>
</dbReference>
<name>A0A365XUT8_9BACT</name>
<keyword evidence="4" id="KW-0804">Transcription</keyword>
<dbReference type="Proteomes" id="UP000253410">
    <property type="component" value="Unassembled WGS sequence"/>
</dbReference>
<dbReference type="PANTHER" id="PTHR43133">
    <property type="entry name" value="RNA POLYMERASE ECF-TYPE SIGMA FACTO"/>
    <property type="match status" value="1"/>
</dbReference>
<dbReference type="Pfam" id="PF04542">
    <property type="entry name" value="Sigma70_r2"/>
    <property type="match status" value="1"/>
</dbReference>
<dbReference type="InterPro" id="IPR007627">
    <property type="entry name" value="RNA_pol_sigma70_r2"/>
</dbReference>
<dbReference type="Gene3D" id="1.10.1740.10">
    <property type="match status" value="1"/>
</dbReference>
<dbReference type="Pfam" id="PF08281">
    <property type="entry name" value="Sigma70_r4_2"/>
    <property type="match status" value="1"/>
</dbReference>
<dbReference type="InterPro" id="IPR013324">
    <property type="entry name" value="RNA_pol_sigma_r3/r4-like"/>
</dbReference>
<dbReference type="GO" id="GO:0003677">
    <property type="term" value="F:DNA binding"/>
    <property type="evidence" value="ECO:0007669"/>
    <property type="project" value="InterPro"/>
</dbReference>
<organism evidence="7 8">
    <name type="scientific">Chitinophaga flava</name>
    <dbReference type="NCBI Taxonomy" id="2259036"/>
    <lineage>
        <taxon>Bacteria</taxon>
        <taxon>Pseudomonadati</taxon>
        <taxon>Bacteroidota</taxon>
        <taxon>Chitinophagia</taxon>
        <taxon>Chitinophagales</taxon>
        <taxon>Chitinophagaceae</taxon>
        <taxon>Chitinophaga</taxon>
    </lineage>
</organism>
<dbReference type="SUPFAM" id="SSF88659">
    <property type="entry name" value="Sigma3 and sigma4 domains of RNA polymerase sigma factors"/>
    <property type="match status" value="1"/>
</dbReference>
<dbReference type="OrthoDB" id="9780326at2"/>
<gene>
    <name evidence="7" type="ORF">DF182_27020</name>
</gene>
<feature type="domain" description="RNA polymerase sigma-70 region 2" evidence="5">
    <location>
        <begin position="20"/>
        <end position="78"/>
    </location>
</feature>
<comment type="similarity">
    <text evidence="1">Belongs to the sigma-70 factor family. ECF subfamily.</text>
</comment>
<dbReference type="InterPro" id="IPR036388">
    <property type="entry name" value="WH-like_DNA-bd_sf"/>
</dbReference>
<evidence type="ECO:0000256" key="1">
    <source>
        <dbReference type="ARBA" id="ARBA00010641"/>
    </source>
</evidence>
<dbReference type="NCBIfam" id="TIGR02937">
    <property type="entry name" value="sigma70-ECF"/>
    <property type="match status" value="1"/>
</dbReference>
<evidence type="ECO:0000259" key="5">
    <source>
        <dbReference type="Pfam" id="PF04542"/>
    </source>
</evidence>
<evidence type="ECO:0000256" key="4">
    <source>
        <dbReference type="ARBA" id="ARBA00023163"/>
    </source>
</evidence>
<keyword evidence="8" id="KW-1185">Reference proteome</keyword>
<reference evidence="7 8" key="1">
    <citation type="submission" date="2018-05" db="EMBL/GenBank/DDBJ databases">
        <title>Chitinophaga sp. K3CV102501T nov., isolated from isolated from a monsoon evergreen broad-leaved forest soil.</title>
        <authorList>
            <person name="Lv Y."/>
        </authorList>
    </citation>
    <scope>NUCLEOTIDE SEQUENCE [LARGE SCALE GENOMIC DNA]</scope>
    <source>
        <strain evidence="7 8">GDMCC 1.1325</strain>
    </source>
</reference>
<feature type="domain" description="RNA polymerase sigma factor 70 region 4 type 2" evidence="6">
    <location>
        <begin position="111"/>
        <end position="160"/>
    </location>
</feature>
<dbReference type="SUPFAM" id="SSF88946">
    <property type="entry name" value="Sigma2 domain of RNA polymerase sigma factors"/>
    <property type="match status" value="1"/>
</dbReference>
<dbReference type="GO" id="GO:0006352">
    <property type="term" value="P:DNA-templated transcription initiation"/>
    <property type="evidence" value="ECO:0007669"/>
    <property type="project" value="InterPro"/>
</dbReference>
<dbReference type="InterPro" id="IPR014284">
    <property type="entry name" value="RNA_pol_sigma-70_dom"/>
</dbReference>
<dbReference type="AlphaFoldDB" id="A0A365XUT8"/>
<evidence type="ECO:0000259" key="6">
    <source>
        <dbReference type="Pfam" id="PF08281"/>
    </source>
</evidence>
<keyword evidence="2" id="KW-0805">Transcription regulation</keyword>
<accession>A0A365XUT8</accession>
<dbReference type="RefSeq" id="WP_113618873.1">
    <property type="nucleotide sequence ID" value="NZ_QFFJ01000002.1"/>
</dbReference>